<dbReference type="Gene3D" id="3.40.50.1390">
    <property type="entry name" value="Resolvase, N-terminal catalytic domain"/>
    <property type="match status" value="1"/>
</dbReference>
<evidence type="ECO:0000313" key="3">
    <source>
        <dbReference type="Proteomes" id="UP001218071"/>
    </source>
</evidence>
<protein>
    <recommendedName>
        <fullName evidence="1">Resolvase/invertase-type recombinase catalytic domain-containing protein</fullName>
    </recommendedName>
</protein>
<accession>A0ABY7ULP7</accession>
<dbReference type="Pfam" id="PF00239">
    <property type="entry name" value="Resolvase"/>
    <property type="match status" value="1"/>
</dbReference>
<dbReference type="RefSeq" id="WP_175935056.1">
    <property type="nucleotide sequence ID" value="NZ_CBYN010000036.1"/>
</dbReference>
<proteinExistence type="predicted"/>
<dbReference type="InterPro" id="IPR036162">
    <property type="entry name" value="Resolvase-like_N_sf"/>
</dbReference>
<dbReference type="InterPro" id="IPR006119">
    <property type="entry name" value="Resolv_N"/>
</dbReference>
<dbReference type="Proteomes" id="UP001218071">
    <property type="component" value="Chromosome"/>
</dbReference>
<keyword evidence="3" id="KW-1185">Reference proteome</keyword>
<gene>
    <name evidence="2" type="ORF">CJEDD_04325</name>
</gene>
<name>A0ABY7ULP7_9CORY</name>
<dbReference type="EMBL" id="CP063194">
    <property type="protein sequence ID" value="WCZ38478.1"/>
    <property type="molecule type" value="Genomic_DNA"/>
</dbReference>
<evidence type="ECO:0000313" key="2">
    <source>
        <dbReference type="EMBL" id="WCZ38478.1"/>
    </source>
</evidence>
<organism evidence="2 3">
    <name type="scientific">Corynebacterium jeddahense</name>
    <dbReference type="NCBI Taxonomy" id="1414719"/>
    <lineage>
        <taxon>Bacteria</taxon>
        <taxon>Bacillati</taxon>
        <taxon>Actinomycetota</taxon>
        <taxon>Actinomycetes</taxon>
        <taxon>Mycobacteriales</taxon>
        <taxon>Corynebacteriaceae</taxon>
        <taxon>Corynebacterium</taxon>
    </lineage>
</organism>
<sequence>MTTRAAIYLRISLDAAMDGLAIDRQRQDCEALAEQRGWDVVHSYYYNFC</sequence>
<feature type="domain" description="Resolvase/invertase-type recombinase catalytic" evidence="1">
    <location>
        <begin position="5"/>
        <end position="44"/>
    </location>
</feature>
<reference evidence="2 3" key="1">
    <citation type="submission" date="2020-10" db="EMBL/GenBank/DDBJ databases">
        <title>Complete genome sequence of Corynebacterium jeddahense DSM 45997, type strain of Corynebacterium jeddahense.</title>
        <authorList>
            <person name="Busche T."/>
            <person name="Kalinowski J."/>
            <person name="Ruckert C."/>
        </authorList>
    </citation>
    <scope>NUCLEOTIDE SEQUENCE [LARGE SCALE GENOMIC DNA]</scope>
    <source>
        <strain evidence="2 3">DSM 45997</strain>
    </source>
</reference>
<evidence type="ECO:0000259" key="1">
    <source>
        <dbReference type="Pfam" id="PF00239"/>
    </source>
</evidence>